<accession>A0ABQ5NVW2</accession>
<dbReference type="NCBIfam" id="TIGR04267">
    <property type="entry name" value="mod_HExxH"/>
    <property type="match status" value="1"/>
</dbReference>
<dbReference type="RefSeq" id="WP_323446492.1">
    <property type="nucleotide sequence ID" value="NZ_BSBI01000003.1"/>
</dbReference>
<name>A0ABQ5NVW2_9ACTN</name>
<dbReference type="InterPro" id="IPR026337">
    <property type="entry name" value="AKG_HExxH"/>
</dbReference>
<evidence type="ECO:0000313" key="1">
    <source>
        <dbReference type="EMBL" id="GLF94402.1"/>
    </source>
</evidence>
<organism evidence="1 2">
    <name type="scientific">Streptomyces yaizuensis</name>
    <dbReference type="NCBI Taxonomy" id="2989713"/>
    <lineage>
        <taxon>Bacteria</taxon>
        <taxon>Bacillati</taxon>
        <taxon>Actinomycetota</taxon>
        <taxon>Actinomycetes</taxon>
        <taxon>Kitasatosporales</taxon>
        <taxon>Streptomycetaceae</taxon>
        <taxon>Streptomyces</taxon>
    </lineage>
</organism>
<dbReference type="EMBL" id="BSBI01000003">
    <property type="protein sequence ID" value="GLF94402.1"/>
    <property type="molecule type" value="Genomic_DNA"/>
</dbReference>
<keyword evidence="2" id="KW-1185">Reference proteome</keyword>
<reference evidence="1 2" key="1">
    <citation type="submission" date="2022-10" db="EMBL/GenBank/DDBJ databases">
        <title>Draft genome sequence of Streptomyces sp. YSPA8.</title>
        <authorList>
            <person name="Moriuchi R."/>
            <person name="Dohra H."/>
            <person name="Yamamura H."/>
            <person name="Kodani S."/>
        </authorList>
    </citation>
    <scope>NUCLEOTIDE SEQUENCE [LARGE SCALE GENOMIC DNA]</scope>
    <source>
        <strain evidence="1 2">YSPA8</strain>
    </source>
</reference>
<sequence>MRFLNYGHLCETTARFINGVTGNYPAAPHDLRPSYARAINTIRPTTLPAQPAGITIDYEDSGWVTYCVERSIFPHIVGLATASHGATREAWDRHVVAALDLIREIHPALRNIVDLFVTDVVVLNSGANGGGSANTMPGVVLVSPAPAWTTLDYAMCLVHEGLHTALFILECTYEMFTLPPKILEQEENRAYSAIKMEPRPFHAALHAAAVTVPLMAMEHQQGGSTLVDQYRDSLRASCADMKARRRLCTPYGLLLLDELCTWAEADELDFGRVIHSLTSPEYTGYKPPVAA</sequence>
<evidence type="ECO:0000313" key="2">
    <source>
        <dbReference type="Proteomes" id="UP001291653"/>
    </source>
</evidence>
<proteinExistence type="predicted"/>
<gene>
    <name evidence="1" type="ORF">SYYSPA8_08915</name>
</gene>
<comment type="caution">
    <text evidence="1">The sequence shown here is derived from an EMBL/GenBank/DDBJ whole genome shotgun (WGS) entry which is preliminary data.</text>
</comment>
<dbReference type="Proteomes" id="UP001291653">
    <property type="component" value="Unassembled WGS sequence"/>
</dbReference>
<protein>
    <submittedName>
        <fullName evidence="1">HEXXH motif-containing putative peptide modification protein</fullName>
    </submittedName>
</protein>